<dbReference type="Pfam" id="PF04055">
    <property type="entry name" value="Radical_SAM"/>
    <property type="match status" value="1"/>
</dbReference>
<evidence type="ECO:0000256" key="2">
    <source>
        <dbReference type="ARBA" id="ARBA00022691"/>
    </source>
</evidence>
<keyword evidence="5" id="KW-0411">Iron-sulfur</keyword>
<dbReference type="InterPro" id="IPR006158">
    <property type="entry name" value="Cobalamin-bd"/>
</dbReference>
<reference evidence="7 8" key="1">
    <citation type="submission" date="2020-02" db="EMBL/GenBank/DDBJ databases">
        <title>Whole-genome analyses of novel actinobacteria.</title>
        <authorList>
            <person name="Sahin N."/>
            <person name="Tokatli A."/>
        </authorList>
    </citation>
    <scope>NUCLEOTIDE SEQUENCE [LARGE SCALE GENOMIC DNA]</scope>
    <source>
        <strain evidence="7 8">YC419</strain>
    </source>
</reference>
<comment type="caution">
    <text evidence="7">The sequence shown here is derived from an EMBL/GenBank/DDBJ whole genome shotgun (WGS) entry which is preliminary data.</text>
</comment>
<evidence type="ECO:0000256" key="5">
    <source>
        <dbReference type="ARBA" id="ARBA00023014"/>
    </source>
</evidence>
<dbReference type="Gene3D" id="3.80.30.20">
    <property type="entry name" value="tm_1862 like domain"/>
    <property type="match status" value="1"/>
</dbReference>
<dbReference type="SFLD" id="SFLDS00029">
    <property type="entry name" value="Radical_SAM"/>
    <property type="match status" value="1"/>
</dbReference>
<dbReference type="InterPro" id="IPR023404">
    <property type="entry name" value="rSAM_horseshoe"/>
</dbReference>
<accession>A0ABX0DID2</accession>
<dbReference type="PANTHER" id="PTHR43409">
    <property type="entry name" value="ANAEROBIC MAGNESIUM-PROTOPORPHYRIN IX MONOMETHYL ESTER CYCLASE-RELATED"/>
    <property type="match status" value="1"/>
</dbReference>
<evidence type="ECO:0000256" key="4">
    <source>
        <dbReference type="ARBA" id="ARBA00023004"/>
    </source>
</evidence>
<keyword evidence="8" id="KW-1185">Reference proteome</keyword>
<feature type="domain" description="B12-binding" evidence="6">
    <location>
        <begin position="72"/>
        <end position="221"/>
    </location>
</feature>
<dbReference type="SUPFAM" id="SSF102114">
    <property type="entry name" value="Radical SAM enzymes"/>
    <property type="match status" value="1"/>
</dbReference>
<sequence length="667" mass="73785">MSGYVPDPAVCLVSMPYAGLPRPSMALGLLQGILRRDGIPSTVLHANLWFADRVGIPLYETCASQAPPTLLMGEWTFAEAAFPEPGARQRDDAYLERLRAAFAHMPAFADRADLTIKRLHRLRSEAGGFVDVVARRVLETGARVVGCTSMFEQHVASLALLRRVRELDPTVVTLLGGANCETVMGEATHRCFPWVDYVVSGEADGIITPLCRLVLEHGRDVPAEALPQGVLGPAHRTGTGTTRLPRTMFRDLDTLPPPAYEDWFEQLAGLSVGAYITPGLLVESSRGCWWGDRHQCTFCGLNGSSMVFNSKSPQGVLEELHELERRHGVTAFEFVDNILDMGYFPTLMQALADEGASRRSLFFEVKANLNRRQVKGLADAGVTWVQPGIESLHTDILQLMDKGVTGWQNVQLLKWAREFGVRMFWNIIWDFPDEQDEAYTQMARWIPLLEHLQPPSGITRLRYDRYSVYEQEAHRRGLVLSPVLSMRDVYPVSTADLQDLTYFFAADTTLGIDRPTDPGPPGAPASRPGIDALRKAVSRWQQAQRGDPQPALTMADRDDGLWITDTRSGAGPSQTRLTDVARAVCLACDAAPRPERLREVLRRDHSLDVSQRQIDDALAELVEQRLVLEIDGRLVGLALSGVRPVRMTSDGFPGGYVDVRAAAAAAR</sequence>
<dbReference type="InterPro" id="IPR023984">
    <property type="entry name" value="rSAM_ocin_1"/>
</dbReference>
<dbReference type="Proteomes" id="UP001518140">
    <property type="component" value="Unassembled WGS sequence"/>
</dbReference>
<dbReference type="InterPro" id="IPR051198">
    <property type="entry name" value="BchE-like"/>
</dbReference>
<keyword evidence="3" id="KW-0479">Metal-binding</keyword>
<dbReference type="SFLD" id="SFLDF00324">
    <property type="entry name" value="bacteriocin_maturation"/>
    <property type="match status" value="1"/>
</dbReference>
<keyword evidence="4" id="KW-0408">Iron</keyword>
<dbReference type="InterPro" id="IPR007197">
    <property type="entry name" value="rSAM"/>
</dbReference>
<comment type="cofactor">
    <cofactor evidence="1">
        <name>[4Fe-4S] cluster</name>
        <dbReference type="ChEBI" id="CHEBI:49883"/>
    </cofactor>
</comment>
<evidence type="ECO:0000259" key="6">
    <source>
        <dbReference type="PROSITE" id="PS51332"/>
    </source>
</evidence>
<proteinExistence type="predicted"/>
<name>A0ABX0DID2_9ACTN</name>
<dbReference type="InterPro" id="IPR006638">
    <property type="entry name" value="Elp3/MiaA/NifB-like_rSAM"/>
</dbReference>
<dbReference type="RefSeq" id="WP_165337937.1">
    <property type="nucleotide sequence ID" value="NZ_JAAKZX010000007.1"/>
</dbReference>
<evidence type="ECO:0000256" key="1">
    <source>
        <dbReference type="ARBA" id="ARBA00001966"/>
    </source>
</evidence>
<evidence type="ECO:0000313" key="7">
    <source>
        <dbReference type="EMBL" id="NGO41280.1"/>
    </source>
</evidence>
<protein>
    <submittedName>
        <fullName evidence="7">RiPP maturation radical SAM protein 1</fullName>
    </submittedName>
</protein>
<dbReference type="PROSITE" id="PS51332">
    <property type="entry name" value="B12_BINDING"/>
    <property type="match status" value="1"/>
</dbReference>
<dbReference type="CDD" id="cd01335">
    <property type="entry name" value="Radical_SAM"/>
    <property type="match status" value="1"/>
</dbReference>
<evidence type="ECO:0000256" key="3">
    <source>
        <dbReference type="ARBA" id="ARBA00022723"/>
    </source>
</evidence>
<keyword evidence="2" id="KW-0949">S-adenosyl-L-methionine</keyword>
<dbReference type="NCBIfam" id="TIGR03975">
    <property type="entry name" value="rSAM_ocin_1"/>
    <property type="match status" value="1"/>
</dbReference>
<dbReference type="EMBL" id="JAAKZX010000007">
    <property type="protein sequence ID" value="NGO41280.1"/>
    <property type="molecule type" value="Genomic_DNA"/>
</dbReference>
<dbReference type="SFLD" id="SFLDG01082">
    <property type="entry name" value="B12-binding_domain_containing"/>
    <property type="match status" value="1"/>
</dbReference>
<dbReference type="PANTHER" id="PTHR43409:SF7">
    <property type="entry name" value="BLL1977 PROTEIN"/>
    <property type="match status" value="1"/>
</dbReference>
<evidence type="ECO:0000313" key="8">
    <source>
        <dbReference type="Proteomes" id="UP001518140"/>
    </source>
</evidence>
<dbReference type="SMART" id="SM00729">
    <property type="entry name" value="Elp3"/>
    <property type="match status" value="1"/>
</dbReference>
<organism evidence="7 8">
    <name type="scientific">Streptomyces ureilyticus</name>
    <dbReference type="NCBI Taxonomy" id="1775131"/>
    <lineage>
        <taxon>Bacteria</taxon>
        <taxon>Bacillati</taxon>
        <taxon>Actinomycetota</taxon>
        <taxon>Actinomycetes</taxon>
        <taxon>Kitasatosporales</taxon>
        <taxon>Streptomycetaceae</taxon>
        <taxon>Streptomyces</taxon>
    </lineage>
</organism>
<gene>
    <name evidence="7" type="ORF">G6048_03555</name>
</gene>
<dbReference type="InterPro" id="IPR058240">
    <property type="entry name" value="rSAM_sf"/>
</dbReference>